<dbReference type="KEGG" id="lao:AOX59_14705"/>
<dbReference type="EMBL" id="CP013862">
    <property type="protein sequence ID" value="ALX49712.1"/>
    <property type="molecule type" value="Genomic_DNA"/>
</dbReference>
<reference evidence="2 3" key="1">
    <citation type="submission" date="2016-01" db="EMBL/GenBank/DDBJ databases">
        <title>Complete genome sequence of strain Lentibacillus amyloliquefaciens LAM0015T isolated from saline sediment.</title>
        <authorList>
            <person name="Wang J.-L."/>
            <person name="He M.-X."/>
        </authorList>
    </citation>
    <scope>NUCLEOTIDE SEQUENCE [LARGE SCALE GENOMIC DNA]</scope>
    <source>
        <strain evidence="2 3">LAM0015</strain>
    </source>
</reference>
<name>A0A0U3W9C8_9BACI</name>
<evidence type="ECO:0000313" key="2">
    <source>
        <dbReference type="EMBL" id="ALX49712.1"/>
    </source>
</evidence>
<dbReference type="Gene3D" id="3.40.50.300">
    <property type="entry name" value="P-loop containing nucleotide triphosphate hydrolases"/>
    <property type="match status" value="1"/>
</dbReference>
<proteinExistence type="predicted"/>
<dbReference type="Pfam" id="PF01695">
    <property type="entry name" value="IstB_IS21"/>
    <property type="match status" value="1"/>
</dbReference>
<dbReference type="PANTHER" id="PTHR30050">
    <property type="entry name" value="CHROMOSOMAL REPLICATION INITIATOR PROTEIN DNAA"/>
    <property type="match status" value="1"/>
</dbReference>
<dbReference type="PANTHER" id="PTHR30050:SF4">
    <property type="entry name" value="ATP-BINDING PROTEIN RV3427C IN INSERTION SEQUENCE-RELATED"/>
    <property type="match status" value="1"/>
</dbReference>
<dbReference type="GO" id="GO:0005524">
    <property type="term" value="F:ATP binding"/>
    <property type="evidence" value="ECO:0007669"/>
    <property type="project" value="InterPro"/>
</dbReference>
<dbReference type="OrthoDB" id="2052561at2"/>
<feature type="domain" description="AAA+ ATPase" evidence="1">
    <location>
        <begin position="119"/>
        <end position="242"/>
    </location>
</feature>
<evidence type="ECO:0000259" key="1">
    <source>
        <dbReference type="SMART" id="SM00382"/>
    </source>
</evidence>
<dbReference type="Proteomes" id="UP000050331">
    <property type="component" value="Chromosome"/>
</dbReference>
<accession>A0A0U3W9C8</accession>
<dbReference type="GO" id="GO:0006260">
    <property type="term" value="P:DNA replication"/>
    <property type="evidence" value="ECO:0007669"/>
    <property type="project" value="TreeGrafter"/>
</dbReference>
<dbReference type="CDD" id="cd00009">
    <property type="entry name" value="AAA"/>
    <property type="match status" value="1"/>
</dbReference>
<dbReference type="STRING" id="1472767.AOX59_14705"/>
<dbReference type="RefSeq" id="WP_068446678.1">
    <property type="nucleotide sequence ID" value="NZ_CP013862.1"/>
</dbReference>
<dbReference type="SMART" id="SM00382">
    <property type="entry name" value="AAA"/>
    <property type="match status" value="1"/>
</dbReference>
<dbReference type="SUPFAM" id="SSF52540">
    <property type="entry name" value="P-loop containing nucleoside triphosphate hydrolases"/>
    <property type="match status" value="1"/>
</dbReference>
<evidence type="ECO:0000313" key="3">
    <source>
        <dbReference type="Proteomes" id="UP000050331"/>
    </source>
</evidence>
<gene>
    <name evidence="2" type="ORF">AOX59_14705</name>
</gene>
<sequence>MEGIKQHLTTPEQKLLKTFVCDGCHQHVSQNELIIPSGPREGERVIANYGCRCENIKLAKAARKKYSQLKHRKLMASFNYYSLINDSLKEATFDNFDALDSNLKLAKEKALAYSHSFDRKQNLLLTGDYGTGKSHLSISITKALMKRDYECLFLSLPKLLTKIKRTYNTKGVTEDELLNVIQRVDLLVLDDIGAEQQTEWSTSKLFEILDDRSGKATVYTTNLSSDELKERVNERNFSRIMDNTNVIVMNGSDYRRRAF</sequence>
<dbReference type="InterPro" id="IPR002611">
    <property type="entry name" value="IstB_ATP-bd"/>
</dbReference>
<dbReference type="AlphaFoldDB" id="A0A0U3W9C8"/>
<organism evidence="2 3">
    <name type="scientific">Lentibacillus amyloliquefaciens</name>
    <dbReference type="NCBI Taxonomy" id="1472767"/>
    <lineage>
        <taxon>Bacteria</taxon>
        <taxon>Bacillati</taxon>
        <taxon>Bacillota</taxon>
        <taxon>Bacilli</taxon>
        <taxon>Bacillales</taxon>
        <taxon>Bacillaceae</taxon>
        <taxon>Lentibacillus</taxon>
    </lineage>
</organism>
<dbReference type="InterPro" id="IPR027417">
    <property type="entry name" value="P-loop_NTPase"/>
</dbReference>
<keyword evidence="3" id="KW-1185">Reference proteome</keyword>
<dbReference type="InterPro" id="IPR003593">
    <property type="entry name" value="AAA+_ATPase"/>
</dbReference>
<protein>
    <submittedName>
        <fullName evidence="2">DnaC replication protein</fullName>
    </submittedName>
</protein>